<dbReference type="AlphaFoldDB" id="A0A2T6ZGJ9"/>
<proteinExistence type="predicted"/>
<dbReference type="GO" id="GO:0005634">
    <property type="term" value="C:nucleus"/>
    <property type="evidence" value="ECO:0007669"/>
    <property type="project" value="UniProtKB-SubCell"/>
</dbReference>
<evidence type="ECO:0000256" key="1">
    <source>
        <dbReference type="ARBA" id="ARBA00004123"/>
    </source>
</evidence>
<name>A0A2T6ZGJ9_TUBBO</name>
<keyword evidence="3" id="KW-0227">DNA damage</keyword>
<evidence type="ECO:0000256" key="7">
    <source>
        <dbReference type="SAM" id="MobiDB-lite"/>
    </source>
</evidence>
<gene>
    <name evidence="9" type="ORF">B9Z19DRAFT_1092433</name>
</gene>
<dbReference type="GO" id="GO:0140664">
    <property type="term" value="F:ATP-dependent DNA damage sensor activity"/>
    <property type="evidence" value="ECO:0007669"/>
    <property type="project" value="InterPro"/>
</dbReference>
<dbReference type="Proteomes" id="UP000244722">
    <property type="component" value="Unassembled WGS sequence"/>
</dbReference>
<evidence type="ECO:0000256" key="6">
    <source>
        <dbReference type="ARBA" id="ARBA00023242"/>
    </source>
</evidence>
<dbReference type="InterPro" id="IPR027417">
    <property type="entry name" value="P-loop_NTPase"/>
</dbReference>
<comment type="subcellular location">
    <subcellularLocation>
        <location evidence="1">Nucleus</location>
    </subcellularLocation>
</comment>
<dbReference type="GO" id="GO:0061982">
    <property type="term" value="P:meiosis I cell cycle process"/>
    <property type="evidence" value="ECO:0007669"/>
    <property type="project" value="UniProtKB-ARBA"/>
</dbReference>
<dbReference type="SUPFAM" id="SSF52540">
    <property type="entry name" value="P-loop containing nucleoside triphosphate hydrolases"/>
    <property type="match status" value="1"/>
</dbReference>
<dbReference type="GO" id="GO:0000150">
    <property type="term" value="F:DNA strand exchange activity"/>
    <property type="evidence" value="ECO:0007669"/>
    <property type="project" value="TreeGrafter"/>
</dbReference>
<dbReference type="PANTHER" id="PTHR22942">
    <property type="entry name" value="RECA/RAD51/RADA DNA STRAND-PAIRING FAMILY MEMBER"/>
    <property type="match status" value="1"/>
</dbReference>
<comment type="caution">
    <text evidence="9">The sequence shown here is derived from an EMBL/GenBank/DDBJ whole genome shotgun (WGS) entry which is preliminary data.</text>
</comment>
<keyword evidence="5" id="KW-0234">DNA repair</keyword>
<dbReference type="GO" id="GO:0005524">
    <property type="term" value="F:ATP binding"/>
    <property type="evidence" value="ECO:0007669"/>
    <property type="project" value="UniProtKB-KW"/>
</dbReference>
<keyword evidence="6" id="KW-0539">Nucleus</keyword>
<dbReference type="InterPro" id="IPR020588">
    <property type="entry name" value="RecA_ATP-bd"/>
</dbReference>
<evidence type="ECO:0000256" key="2">
    <source>
        <dbReference type="ARBA" id="ARBA00022741"/>
    </source>
</evidence>
<sequence>MSDLLNLFPTFPLTPPVSNLLNFIEDARLTTADLLALDPISISRRLPPQLNTSLLELKSLQRNLVEHIHADIARLSSLPPPRTITTHSPTLDRLLNKIPTQAITEFVGESGSGKTQILLLLTLTVQLPPSRGGLGRPAVYISTEAPLSTLRLIQLKNYISHDVPVDEQPTTDKVFSIVCSDLETQEHIIRYQLPVLVQKFDVGLVVIDSVAANFRAEFERPMDRNKKLRLSNPSTPSSSPSSSSSTAAPGAGARRGSQMAQRGKEMVRLAATLRHLAITHNLAVVVSNQVSDKFNARTPLSSLSSPRDGDDDDDDIMSLDFQSKWFTGCDEELEGGGKVPALGLVWANLLATRVVIRKSEDPETGEWKRDLRVAYSNRALAGEEVGIEVFEGGVRSVEDDGSDGCS</sequence>
<feature type="compositionally biased region" description="Low complexity" evidence="7">
    <location>
        <begin position="233"/>
        <end position="257"/>
    </location>
</feature>
<evidence type="ECO:0000256" key="3">
    <source>
        <dbReference type="ARBA" id="ARBA00022763"/>
    </source>
</evidence>
<dbReference type="GO" id="GO:0016787">
    <property type="term" value="F:hydrolase activity"/>
    <property type="evidence" value="ECO:0007669"/>
    <property type="project" value="UniProtKB-KW"/>
</dbReference>
<feature type="region of interest" description="Disordered" evidence="7">
    <location>
        <begin position="225"/>
        <end position="261"/>
    </location>
</feature>
<evidence type="ECO:0000313" key="9">
    <source>
        <dbReference type="EMBL" id="PUU74599.1"/>
    </source>
</evidence>
<dbReference type="GO" id="GO:0042148">
    <property type="term" value="P:DNA strand invasion"/>
    <property type="evidence" value="ECO:0007669"/>
    <property type="project" value="TreeGrafter"/>
</dbReference>
<dbReference type="InterPro" id="IPR013632">
    <property type="entry name" value="Rad51_C"/>
</dbReference>
<dbReference type="PANTHER" id="PTHR22942:SF66">
    <property type="entry name" value="RE19845P"/>
    <property type="match status" value="1"/>
</dbReference>
<dbReference type="GO" id="GO:0003690">
    <property type="term" value="F:double-stranded DNA binding"/>
    <property type="evidence" value="ECO:0007669"/>
    <property type="project" value="TreeGrafter"/>
</dbReference>
<dbReference type="OrthoDB" id="1861185at2759"/>
<dbReference type="GO" id="GO:0003697">
    <property type="term" value="F:single-stranded DNA binding"/>
    <property type="evidence" value="ECO:0007669"/>
    <property type="project" value="TreeGrafter"/>
</dbReference>
<dbReference type="GO" id="GO:0000730">
    <property type="term" value="P:DNA recombinase assembly"/>
    <property type="evidence" value="ECO:0007669"/>
    <property type="project" value="TreeGrafter"/>
</dbReference>
<dbReference type="Gene3D" id="3.40.50.300">
    <property type="entry name" value="P-loop containing nucleotide triphosphate hydrolases"/>
    <property type="match status" value="1"/>
</dbReference>
<feature type="domain" description="RecA family profile 1" evidence="8">
    <location>
        <begin position="80"/>
        <end position="290"/>
    </location>
</feature>
<dbReference type="PROSITE" id="PS50162">
    <property type="entry name" value="RECA_2"/>
    <property type="match status" value="1"/>
</dbReference>
<keyword evidence="9" id="KW-0378">Hydrolase</keyword>
<organism evidence="9 10">
    <name type="scientific">Tuber borchii</name>
    <name type="common">White truffle</name>
    <dbReference type="NCBI Taxonomy" id="42251"/>
    <lineage>
        <taxon>Eukaryota</taxon>
        <taxon>Fungi</taxon>
        <taxon>Dikarya</taxon>
        <taxon>Ascomycota</taxon>
        <taxon>Pezizomycotina</taxon>
        <taxon>Pezizomycetes</taxon>
        <taxon>Pezizales</taxon>
        <taxon>Tuberaceae</taxon>
        <taxon>Tuber</taxon>
    </lineage>
</organism>
<evidence type="ECO:0000313" key="10">
    <source>
        <dbReference type="Proteomes" id="UP000244722"/>
    </source>
</evidence>
<keyword evidence="2" id="KW-0547">Nucleotide-binding</keyword>
<accession>A0A2T6ZGJ9</accession>
<dbReference type="CDD" id="cd19491">
    <property type="entry name" value="XRCC3"/>
    <property type="match status" value="1"/>
</dbReference>
<dbReference type="GO" id="GO:0006312">
    <property type="term" value="P:mitotic recombination"/>
    <property type="evidence" value="ECO:0007669"/>
    <property type="project" value="TreeGrafter"/>
</dbReference>
<protein>
    <submittedName>
        <fullName evidence="9">P-loop containing nucleoside triphosphate hydrolase protein</fullName>
    </submittedName>
</protein>
<evidence type="ECO:0000256" key="5">
    <source>
        <dbReference type="ARBA" id="ARBA00023204"/>
    </source>
</evidence>
<dbReference type="Pfam" id="PF08423">
    <property type="entry name" value="Rad51"/>
    <property type="match status" value="1"/>
</dbReference>
<evidence type="ECO:0000256" key="4">
    <source>
        <dbReference type="ARBA" id="ARBA00022840"/>
    </source>
</evidence>
<dbReference type="InterPro" id="IPR047348">
    <property type="entry name" value="XRCC3-like_C"/>
</dbReference>
<dbReference type="InterPro" id="IPR003593">
    <property type="entry name" value="AAA+_ATPase"/>
</dbReference>
<keyword evidence="10" id="KW-1185">Reference proteome</keyword>
<dbReference type="SMART" id="SM00382">
    <property type="entry name" value="AAA"/>
    <property type="match status" value="1"/>
</dbReference>
<dbReference type="STRING" id="42251.A0A2T6ZGJ9"/>
<dbReference type="EMBL" id="NESQ01000289">
    <property type="protein sequence ID" value="PUU74599.1"/>
    <property type="molecule type" value="Genomic_DNA"/>
</dbReference>
<keyword evidence="4" id="KW-0067">ATP-binding</keyword>
<evidence type="ECO:0000259" key="8">
    <source>
        <dbReference type="PROSITE" id="PS50162"/>
    </source>
</evidence>
<reference evidence="9 10" key="1">
    <citation type="submission" date="2017-04" db="EMBL/GenBank/DDBJ databases">
        <title>Draft genome sequence of Tuber borchii Vittad., a whitish edible truffle.</title>
        <authorList>
            <consortium name="DOE Joint Genome Institute"/>
            <person name="Murat C."/>
            <person name="Kuo A."/>
            <person name="Barry K.W."/>
            <person name="Clum A."/>
            <person name="Dockter R.B."/>
            <person name="Fauchery L."/>
            <person name="Iotti M."/>
            <person name="Kohler A."/>
            <person name="Labutti K."/>
            <person name="Lindquist E.A."/>
            <person name="Lipzen A."/>
            <person name="Ohm R.A."/>
            <person name="Wang M."/>
            <person name="Grigoriev I.V."/>
            <person name="Zambonelli A."/>
            <person name="Martin F.M."/>
        </authorList>
    </citation>
    <scope>NUCLEOTIDE SEQUENCE [LARGE SCALE GENOMIC DNA]</scope>
    <source>
        <strain evidence="9 10">Tbo3840</strain>
    </source>
</reference>